<feature type="compositionally biased region" description="Low complexity" evidence="1">
    <location>
        <begin position="59"/>
        <end position="73"/>
    </location>
</feature>
<evidence type="ECO:0000313" key="2">
    <source>
        <dbReference type="EMBL" id="WEW57254.1"/>
    </source>
</evidence>
<gene>
    <name evidence="2" type="primary">SMY2_1</name>
    <name evidence="2" type="ORF">PRK78_002719</name>
</gene>
<proteinExistence type="predicted"/>
<name>A0AAF0IJY1_9EURO</name>
<feature type="compositionally biased region" description="Basic and acidic residues" evidence="1">
    <location>
        <begin position="142"/>
        <end position="155"/>
    </location>
</feature>
<feature type="compositionally biased region" description="Polar residues" evidence="1">
    <location>
        <begin position="30"/>
        <end position="54"/>
    </location>
</feature>
<protein>
    <submittedName>
        <fullName evidence="2">Kinesin-like protein</fullName>
    </submittedName>
</protein>
<dbReference type="EMBL" id="CP120628">
    <property type="protein sequence ID" value="WEW57254.1"/>
    <property type="molecule type" value="Genomic_DNA"/>
</dbReference>
<feature type="region of interest" description="Disordered" evidence="1">
    <location>
        <begin position="175"/>
        <end position="505"/>
    </location>
</feature>
<reference evidence="2" key="1">
    <citation type="submission" date="2023-03" db="EMBL/GenBank/DDBJ databases">
        <title>Emydomyces testavorans Genome Sequence.</title>
        <authorList>
            <person name="Hoyer L."/>
        </authorList>
    </citation>
    <scope>NUCLEOTIDE SEQUENCE</scope>
    <source>
        <strain evidence="2">16-2883</strain>
    </source>
</reference>
<feature type="region of interest" description="Disordered" evidence="1">
    <location>
        <begin position="629"/>
        <end position="668"/>
    </location>
</feature>
<accession>A0AAF0IJY1</accession>
<dbReference type="AlphaFoldDB" id="A0AAF0IJY1"/>
<feature type="compositionally biased region" description="Polar residues" evidence="1">
    <location>
        <begin position="242"/>
        <end position="254"/>
    </location>
</feature>
<feature type="region of interest" description="Disordered" evidence="1">
    <location>
        <begin position="131"/>
        <end position="155"/>
    </location>
</feature>
<feature type="compositionally biased region" description="Basic and acidic residues" evidence="1">
    <location>
        <begin position="272"/>
        <end position="298"/>
    </location>
</feature>
<evidence type="ECO:0000313" key="3">
    <source>
        <dbReference type="Proteomes" id="UP001219355"/>
    </source>
</evidence>
<feature type="compositionally biased region" description="Polar residues" evidence="1">
    <location>
        <begin position="399"/>
        <end position="408"/>
    </location>
</feature>
<feature type="region of interest" description="Disordered" evidence="1">
    <location>
        <begin position="1"/>
        <end position="104"/>
    </location>
</feature>
<feature type="compositionally biased region" description="Polar residues" evidence="1">
    <location>
        <begin position="208"/>
        <end position="224"/>
    </location>
</feature>
<organism evidence="2 3">
    <name type="scientific">Emydomyces testavorans</name>
    <dbReference type="NCBI Taxonomy" id="2070801"/>
    <lineage>
        <taxon>Eukaryota</taxon>
        <taxon>Fungi</taxon>
        <taxon>Dikarya</taxon>
        <taxon>Ascomycota</taxon>
        <taxon>Pezizomycotina</taxon>
        <taxon>Eurotiomycetes</taxon>
        <taxon>Eurotiomycetidae</taxon>
        <taxon>Onygenales</taxon>
        <taxon>Nannizziopsiaceae</taxon>
        <taxon>Emydomyces</taxon>
    </lineage>
</organism>
<evidence type="ECO:0000256" key="1">
    <source>
        <dbReference type="SAM" id="MobiDB-lite"/>
    </source>
</evidence>
<keyword evidence="3" id="KW-1185">Reference proteome</keyword>
<feature type="compositionally biased region" description="Polar residues" evidence="1">
    <location>
        <begin position="299"/>
        <end position="331"/>
    </location>
</feature>
<feature type="compositionally biased region" description="Basic and acidic residues" evidence="1">
    <location>
        <begin position="383"/>
        <end position="395"/>
    </location>
</feature>
<feature type="compositionally biased region" description="Polar residues" evidence="1">
    <location>
        <begin position="1"/>
        <end position="19"/>
    </location>
</feature>
<feature type="compositionally biased region" description="Polar residues" evidence="1">
    <location>
        <begin position="542"/>
        <end position="559"/>
    </location>
</feature>
<feature type="compositionally biased region" description="Polar residues" evidence="1">
    <location>
        <begin position="659"/>
        <end position="668"/>
    </location>
</feature>
<dbReference type="Proteomes" id="UP001219355">
    <property type="component" value="Chromosome 2"/>
</dbReference>
<feature type="region of interest" description="Disordered" evidence="1">
    <location>
        <begin position="523"/>
        <end position="559"/>
    </location>
</feature>
<sequence length="684" mass="72771">MPSPLPSTFASAAAGNTDSSSRREGLPSSGEWSRSRLNGATQTFRRPSLATNASHSRESAQTTSSTATPTVPAYIPPHHNSNYPSGSSRGGSGNESRYSKDQLLDLYKSQKESKDWGKNVTEFFMADWDPLEESPAANGGWGKREELKDSHAGPEVCWDHSGKIEPLALMDLTQEEKELFSTSVNSPLKPPPQNMSKDGSAPGGSMGRKSSFSHSQGHMNSFNASSPGSGRPNPRRRGTGDSLANTMSPTSNSRFFRDEPNTSTPPPALLRRKTDFRDSMSSSKLEEKEHEDASRDTSLDITSPFGTLKRSATNPLGVNTSSPWPSGSHGSAFSPMGSFGNFSLGPIASPSAEKKTSFGSLRGESRFKNLLSKNSSEDMGISFKEKPSILDRLPETENDNSPQTQADMQKNRPARSDTNPFDELQSGRVTLGGQDLNPPSTGIDQFGLSPFGLPPGGSALRDPMPGAQQPASHTPSHLHGHEPMSPTHTNPYQSPHGERSDADEVATNGSDIQHTHLPSLSELQEDSGPAAFGSFPRGVTTGEITSGDRSQTSSVGANRNFSGLGGLGVLPPLGTSSGWPTSAASGTPTRERSAFMGAFGDPIFGPMTDLQSPSLSSLGSGGFFGSHSNLSSTANPRPSKLGSLFPPAMQGQMREQSRSDFSGNETVTRPQGEFFIHPLISKLC</sequence>